<dbReference type="PIRSF" id="PIRSF029928">
    <property type="entry name" value="Late_competence_ComGC"/>
    <property type="match status" value="1"/>
</dbReference>
<evidence type="ECO:0008006" key="13">
    <source>
        <dbReference type="Google" id="ProtNLM"/>
    </source>
</evidence>
<dbReference type="InterPro" id="IPR000983">
    <property type="entry name" value="Bac_GSPG_pilin"/>
</dbReference>
<sequence length="124" mass="13940">MKKIIKKTKKAFTLIEMVIVLFIISLLLLVMIPNLGAQKNNASTKSEEAFKTTLQTQVDMYDSDTDNSNGNSVPNWTALKLKGYISDKQFKRIGDNYEITKVDDKDKGLSFEVKSVKKATTTSK</sequence>
<dbReference type="AlphaFoldDB" id="A0A0R1KHC8"/>
<dbReference type="InterPro" id="IPR045584">
    <property type="entry name" value="Pilin-like"/>
</dbReference>
<evidence type="ECO:0000256" key="5">
    <source>
        <dbReference type="ARBA" id="ARBA00022692"/>
    </source>
</evidence>
<dbReference type="PATRIC" id="fig|1423775.4.peg.2266"/>
<dbReference type="EMBL" id="AZDZ01000004">
    <property type="protein sequence ID" value="KRK80313.1"/>
    <property type="molecule type" value="Genomic_DNA"/>
</dbReference>
<dbReference type="Gene3D" id="3.30.700.10">
    <property type="entry name" value="Glycoprotein, Type 4 Pilin"/>
    <property type="match status" value="1"/>
</dbReference>
<keyword evidence="4" id="KW-0488">Methylation</keyword>
<evidence type="ECO:0000256" key="1">
    <source>
        <dbReference type="ARBA" id="ARBA00004162"/>
    </source>
</evidence>
<accession>A0A0R1KHC8</accession>
<dbReference type="GO" id="GO:0015627">
    <property type="term" value="C:type II protein secretion system complex"/>
    <property type="evidence" value="ECO:0007669"/>
    <property type="project" value="InterPro"/>
</dbReference>
<evidence type="ECO:0000256" key="4">
    <source>
        <dbReference type="ARBA" id="ARBA00022481"/>
    </source>
</evidence>
<dbReference type="RefSeq" id="WP_025024792.1">
    <property type="nucleotide sequence ID" value="NZ_AZDZ01000004.1"/>
</dbReference>
<evidence type="ECO:0000256" key="8">
    <source>
        <dbReference type="ARBA" id="ARBA00023287"/>
    </source>
</evidence>
<dbReference type="NCBIfam" id="NF040999">
    <property type="entry name" value="pilin_ComGC"/>
    <property type="match status" value="1"/>
</dbReference>
<keyword evidence="7 10" id="KW-0472">Membrane</keyword>
<dbReference type="GO" id="GO:0009986">
    <property type="term" value="C:cell surface"/>
    <property type="evidence" value="ECO:0007669"/>
    <property type="project" value="UniProtKB-SubCell"/>
</dbReference>
<keyword evidence="5 10" id="KW-0812">Transmembrane</keyword>
<dbReference type="GO" id="GO:0005886">
    <property type="term" value="C:plasma membrane"/>
    <property type="evidence" value="ECO:0007669"/>
    <property type="project" value="UniProtKB-SubCell"/>
</dbReference>
<dbReference type="Pfam" id="PF07963">
    <property type="entry name" value="N_methyl"/>
    <property type="match status" value="1"/>
</dbReference>
<evidence type="ECO:0000256" key="9">
    <source>
        <dbReference type="ARBA" id="ARBA00043982"/>
    </source>
</evidence>
<dbReference type="NCBIfam" id="TIGR02532">
    <property type="entry name" value="IV_pilin_GFxxxE"/>
    <property type="match status" value="1"/>
</dbReference>
<dbReference type="GO" id="GO:0030420">
    <property type="term" value="P:establishment of competence for transformation"/>
    <property type="evidence" value="ECO:0007669"/>
    <property type="project" value="UniProtKB-KW"/>
</dbReference>
<dbReference type="PRINTS" id="PR00813">
    <property type="entry name" value="BCTERIALGSPG"/>
</dbReference>
<evidence type="ECO:0000256" key="7">
    <source>
        <dbReference type="ARBA" id="ARBA00023136"/>
    </source>
</evidence>
<dbReference type="STRING" id="1423775.FD03_GL002228"/>
<dbReference type="eggNOG" id="COG4537">
    <property type="taxonomic scope" value="Bacteria"/>
</dbReference>
<dbReference type="OrthoDB" id="2327388at2"/>
<comment type="caution">
    <text evidence="11">The sequence shown here is derived from an EMBL/GenBank/DDBJ whole genome shotgun (WGS) entry which is preliminary data.</text>
</comment>
<keyword evidence="8" id="KW-0178">Competence</keyword>
<dbReference type="GO" id="GO:0015628">
    <property type="term" value="P:protein secretion by the type II secretion system"/>
    <property type="evidence" value="ECO:0007669"/>
    <property type="project" value="InterPro"/>
</dbReference>
<gene>
    <name evidence="11" type="ORF">FD03_GL002228</name>
</gene>
<comment type="subcellular location">
    <subcellularLocation>
        <location evidence="1">Cell membrane</location>
        <topology evidence="1">Single-pass membrane protein</topology>
    </subcellularLocation>
    <subcellularLocation>
        <location evidence="2">Cell surface</location>
    </subcellularLocation>
</comment>
<keyword evidence="12" id="KW-1185">Reference proteome</keyword>
<comment type="similarity">
    <text evidence="9">Belongs to the ComGC family.</text>
</comment>
<keyword evidence="3" id="KW-1003">Cell membrane</keyword>
<dbReference type="InterPro" id="IPR012902">
    <property type="entry name" value="N_methyl_site"/>
</dbReference>
<organism evidence="11 12">
    <name type="scientific">Companilactobacillus nodensis DSM 19682 = JCM 14932 = NBRC 107160</name>
    <dbReference type="NCBI Taxonomy" id="1423775"/>
    <lineage>
        <taxon>Bacteria</taxon>
        <taxon>Bacillati</taxon>
        <taxon>Bacillota</taxon>
        <taxon>Bacilli</taxon>
        <taxon>Lactobacillales</taxon>
        <taxon>Lactobacillaceae</taxon>
        <taxon>Companilactobacillus</taxon>
    </lineage>
</organism>
<keyword evidence="6 10" id="KW-1133">Transmembrane helix</keyword>
<evidence type="ECO:0000256" key="10">
    <source>
        <dbReference type="SAM" id="Phobius"/>
    </source>
</evidence>
<feature type="transmembrane region" description="Helical" evidence="10">
    <location>
        <begin position="12"/>
        <end position="32"/>
    </location>
</feature>
<dbReference type="InterPro" id="IPR016940">
    <property type="entry name" value="ComGC"/>
</dbReference>
<evidence type="ECO:0000313" key="11">
    <source>
        <dbReference type="EMBL" id="KRK80313.1"/>
    </source>
</evidence>
<dbReference type="SUPFAM" id="SSF54523">
    <property type="entry name" value="Pili subunits"/>
    <property type="match status" value="1"/>
</dbReference>
<evidence type="ECO:0000256" key="6">
    <source>
        <dbReference type="ARBA" id="ARBA00022989"/>
    </source>
</evidence>
<protein>
    <recommendedName>
        <fullName evidence="13">Prepilin-type N-terminal cleavage/methylation domain-containing protein</fullName>
    </recommendedName>
</protein>
<evidence type="ECO:0000256" key="3">
    <source>
        <dbReference type="ARBA" id="ARBA00022475"/>
    </source>
</evidence>
<name>A0A0R1KHC8_9LACO</name>
<dbReference type="Proteomes" id="UP000051248">
    <property type="component" value="Unassembled WGS sequence"/>
</dbReference>
<evidence type="ECO:0000313" key="12">
    <source>
        <dbReference type="Proteomes" id="UP000051248"/>
    </source>
</evidence>
<reference evidence="11 12" key="1">
    <citation type="journal article" date="2015" name="Genome Announc.">
        <title>Expanding the biotechnology potential of lactobacilli through comparative genomics of 213 strains and associated genera.</title>
        <authorList>
            <person name="Sun Z."/>
            <person name="Harris H.M."/>
            <person name="McCann A."/>
            <person name="Guo C."/>
            <person name="Argimon S."/>
            <person name="Zhang W."/>
            <person name="Yang X."/>
            <person name="Jeffery I.B."/>
            <person name="Cooney J.C."/>
            <person name="Kagawa T.F."/>
            <person name="Liu W."/>
            <person name="Song Y."/>
            <person name="Salvetti E."/>
            <person name="Wrobel A."/>
            <person name="Rasinkangas P."/>
            <person name="Parkhill J."/>
            <person name="Rea M.C."/>
            <person name="O'Sullivan O."/>
            <person name="Ritari J."/>
            <person name="Douillard F.P."/>
            <person name="Paul Ross R."/>
            <person name="Yang R."/>
            <person name="Briner A.E."/>
            <person name="Felis G.E."/>
            <person name="de Vos W.M."/>
            <person name="Barrangou R."/>
            <person name="Klaenhammer T.R."/>
            <person name="Caufield P.W."/>
            <person name="Cui Y."/>
            <person name="Zhang H."/>
            <person name="O'Toole P.W."/>
        </authorList>
    </citation>
    <scope>NUCLEOTIDE SEQUENCE [LARGE SCALE GENOMIC DNA]</scope>
    <source>
        <strain evidence="11 12">DSM 19682</strain>
    </source>
</reference>
<proteinExistence type="inferred from homology"/>
<evidence type="ECO:0000256" key="2">
    <source>
        <dbReference type="ARBA" id="ARBA00004241"/>
    </source>
</evidence>